<protein>
    <recommendedName>
        <fullName evidence="4">Lipoprotein</fullName>
    </recommendedName>
</protein>
<dbReference type="eggNOG" id="ENOG5033MUG">
    <property type="taxonomic scope" value="Bacteria"/>
</dbReference>
<dbReference type="EMBL" id="FOOE01000031">
    <property type="protein sequence ID" value="SFG17801.1"/>
    <property type="molecule type" value="Genomic_DNA"/>
</dbReference>
<gene>
    <name evidence="2" type="ORF">SAMN04487885_13119</name>
</gene>
<keyword evidence="1" id="KW-0472">Membrane</keyword>
<keyword evidence="1" id="KW-1133">Transmembrane helix</keyword>
<dbReference type="STRING" id="1529.SAMN04487885_13119"/>
<name>A0A1I2PWN8_9CLOT</name>
<dbReference type="Proteomes" id="UP000182135">
    <property type="component" value="Unassembled WGS sequence"/>
</dbReference>
<accession>A0A1I2PWN8</accession>
<keyword evidence="1" id="KW-0812">Transmembrane</keyword>
<sequence length="205" mass="23571">MIFVRGDFIMKKFINIVFIFLCIFIFSSCKINLNCVGQIKQRTLTKEETNVLKLMGLDDKSKIYDYNVDKGAKAIYVNLYFLDENLKWENNGGIGANLDSFKGTIGILKDESERLQVSLEEKNGISMFKSNSDLYLDADKKIRSIWWNDKADIEHEKEIPLAIQVITKSTKVMSFSGENFYEPERLKGHDAVIALTVKFSKNEIE</sequence>
<dbReference type="PROSITE" id="PS51257">
    <property type="entry name" value="PROKAR_LIPOPROTEIN"/>
    <property type="match status" value="1"/>
</dbReference>
<dbReference type="AlphaFoldDB" id="A0A1I2PWN8"/>
<reference evidence="2 3" key="1">
    <citation type="submission" date="2016-10" db="EMBL/GenBank/DDBJ databases">
        <authorList>
            <person name="de Groot N.N."/>
        </authorList>
    </citation>
    <scope>NUCLEOTIDE SEQUENCE [LARGE SCALE GENOMIC DNA]</scope>
    <source>
        <strain evidence="2 3">NLAE-zl-G419</strain>
    </source>
</reference>
<evidence type="ECO:0000256" key="1">
    <source>
        <dbReference type="SAM" id="Phobius"/>
    </source>
</evidence>
<organism evidence="2 3">
    <name type="scientific">Clostridium cadaveris</name>
    <dbReference type="NCBI Taxonomy" id="1529"/>
    <lineage>
        <taxon>Bacteria</taxon>
        <taxon>Bacillati</taxon>
        <taxon>Bacillota</taxon>
        <taxon>Clostridia</taxon>
        <taxon>Eubacteriales</taxon>
        <taxon>Clostridiaceae</taxon>
        <taxon>Clostridium</taxon>
    </lineage>
</organism>
<evidence type="ECO:0000313" key="2">
    <source>
        <dbReference type="EMBL" id="SFG17801.1"/>
    </source>
</evidence>
<keyword evidence="3" id="KW-1185">Reference proteome</keyword>
<feature type="transmembrane region" description="Helical" evidence="1">
    <location>
        <begin position="12"/>
        <end position="33"/>
    </location>
</feature>
<evidence type="ECO:0000313" key="3">
    <source>
        <dbReference type="Proteomes" id="UP000182135"/>
    </source>
</evidence>
<proteinExistence type="predicted"/>
<evidence type="ECO:0008006" key="4">
    <source>
        <dbReference type="Google" id="ProtNLM"/>
    </source>
</evidence>